<keyword evidence="4" id="KW-1185">Reference proteome</keyword>
<feature type="compositionally biased region" description="Basic and acidic residues" evidence="1">
    <location>
        <begin position="192"/>
        <end position="210"/>
    </location>
</feature>
<dbReference type="InterPro" id="IPR044925">
    <property type="entry name" value="His-Me_finger_sf"/>
</dbReference>
<dbReference type="InterPro" id="IPR003615">
    <property type="entry name" value="HNH_nuc"/>
</dbReference>
<dbReference type="Proteomes" id="UP001595803">
    <property type="component" value="Unassembled WGS sequence"/>
</dbReference>
<accession>A0ABV7Z9N2</accession>
<sequence>MTRIGRPRGSGLRTYPVTRPDATAPAGPPAHLNVKNGSATANAVVDSKWLPYLAQFRWQLEPSGYVKRGLSTRGSDDRYHTATIRLHVEVAGQEPGKVVDHLNGNKLDNREANLRLTTQRINQRNRGRVSSNSTGFKGVQFSRQHQVFRATIHVDGKRHTRHAPTAGAAAQLYDDLARLHYGSDARLNFPKPNERGLDGRIVPDPEGESR</sequence>
<keyword evidence="3" id="KW-0540">Nuclease</keyword>
<feature type="region of interest" description="Disordered" evidence="1">
    <location>
        <begin position="1"/>
        <end position="32"/>
    </location>
</feature>
<keyword evidence="3" id="KW-0255">Endonuclease</keyword>
<gene>
    <name evidence="3" type="ORF">ACFOSB_11270</name>
</gene>
<feature type="region of interest" description="Disordered" evidence="1">
    <location>
        <begin position="185"/>
        <end position="210"/>
    </location>
</feature>
<dbReference type="RefSeq" id="WP_380101994.1">
    <property type="nucleotide sequence ID" value="NZ_JBHRZG010000011.1"/>
</dbReference>
<dbReference type="EMBL" id="JBHRZG010000011">
    <property type="protein sequence ID" value="MFC3833437.1"/>
    <property type="molecule type" value="Genomic_DNA"/>
</dbReference>
<evidence type="ECO:0000313" key="3">
    <source>
        <dbReference type="EMBL" id="MFC3833437.1"/>
    </source>
</evidence>
<dbReference type="GO" id="GO:0004519">
    <property type="term" value="F:endonuclease activity"/>
    <property type="evidence" value="ECO:0007669"/>
    <property type="project" value="UniProtKB-KW"/>
</dbReference>
<comment type="caution">
    <text evidence="3">The sequence shown here is derived from an EMBL/GenBank/DDBJ whole genome shotgun (WGS) entry which is preliminary data.</text>
</comment>
<evidence type="ECO:0000256" key="1">
    <source>
        <dbReference type="SAM" id="MobiDB-lite"/>
    </source>
</evidence>
<dbReference type="Pfam" id="PF13392">
    <property type="entry name" value="HNH_3"/>
    <property type="match status" value="1"/>
</dbReference>
<protein>
    <submittedName>
        <fullName evidence="3">HNH endonuclease</fullName>
    </submittedName>
</protein>
<proteinExistence type="predicted"/>
<reference evidence="4" key="1">
    <citation type="journal article" date="2019" name="Int. J. Syst. Evol. Microbiol.">
        <title>The Global Catalogue of Microorganisms (GCM) 10K type strain sequencing project: providing services to taxonomists for standard genome sequencing and annotation.</title>
        <authorList>
            <consortium name="The Broad Institute Genomics Platform"/>
            <consortium name="The Broad Institute Genome Sequencing Center for Infectious Disease"/>
            <person name="Wu L."/>
            <person name="Ma J."/>
        </authorList>
    </citation>
    <scope>NUCLEOTIDE SEQUENCE [LARGE SCALE GENOMIC DNA]</scope>
    <source>
        <strain evidence="4">CCTCC AB 2017081</strain>
    </source>
</reference>
<dbReference type="SUPFAM" id="SSF54060">
    <property type="entry name" value="His-Me finger endonucleases"/>
    <property type="match status" value="1"/>
</dbReference>
<evidence type="ECO:0000313" key="4">
    <source>
        <dbReference type="Proteomes" id="UP001595803"/>
    </source>
</evidence>
<dbReference type="InterPro" id="IPR036955">
    <property type="entry name" value="AP2/ERF_dom_sf"/>
</dbReference>
<feature type="domain" description="HNH nuclease" evidence="2">
    <location>
        <begin position="92"/>
        <end position="124"/>
    </location>
</feature>
<keyword evidence="3" id="KW-0378">Hydrolase</keyword>
<name>A0ABV7Z9N2_9DEIO</name>
<organism evidence="3 4">
    <name type="scientific">Deinococcus rufus</name>
    <dbReference type="NCBI Taxonomy" id="2136097"/>
    <lineage>
        <taxon>Bacteria</taxon>
        <taxon>Thermotogati</taxon>
        <taxon>Deinococcota</taxon>
        <taxon>Deinococci</taxon>
        <taxon>Deinococcales</taxon>
        <taxon>Deinococcaceae</taxon>
        <taxon>Deinococcus</taxon>
    </lineage>
</organism>
<evidence type="ECO:0000259" key="2">
    <source>
        <dbReference type="Pfam" id="PF13392"/>
    </source>
</evidence>
<dbReference type="Gene3D" id="3.30.730.10">
    <property type="entry name" value="AP2/ERF domain"/>
    <property type="match status" value="1"/>
</dbReference>
<dbReference type="Gene3D" id="3.90.75.20">
    <property type="match status" value="1"/>
</dbReference>